<feature type="transmembrane region" description="Helical" evidence="7">
    <location>
        <begin position="146"/>
        <end position="165"/>
    </location>
</feature>
<feature type="transmembrane region" description="Helical" evidence="7">
    <location>
        <begin position="244"/>
        <end position="265"/>
    </location>
</feature>
<evidence type="ECO:0000256" key="5">
    <source>
        <dbReference type="ARBA" id="ARBA00022989"/>
    </source>
</evidence>
<organism evidence="9 10">
    <name type="scientific">Pseudonocardia oroxyli</name>
    <dbReference type="NCBI Taxonomy" id="366584"/>
    <lineage>
        <taxon>Bacteria</taxon>
        <taxon>Bacillati</taxon>
        <taxon>Actinomycetota</taxon>
        <taxon>Actinomycetes</taxon>
        <taxon>Pseudonocardiales</taxon>
        <taxon>Pseudonocardiaceae</taxon>
        <taxon>Pseudonocardia</taxon>
    </lineage>
</organism>
<keyword evidence="4 7" id="KW-0812">Transmembrane</keyword>
<feature type="transmembrane region" description="Helical" evidence="7">
    <location>
        <begin position="120"/>
        <end position="140"/>
    </location>
</feature>
<proteinExistence type="inferred from homology"/>
<dbReference type="Pfam" id="PF00528">
    <property type="entry name" value="BPD_transp_1"/>
    <property type="match status" value="1"/>
</dbReference>
<name>A0A1G7W710_PSEOR</name>
<keyword evidence="2 7" id="KW-0813">Transport</keyword>
<feature type="transmembrane region" description="Helical" evidence="7">
    <location>
        <begin position="33"/>
        <end position="50"/>
    </location>
</feature>
<evidence type="ECO:0000256" key="1">
    <source>
        <dbReference type="ARBA" id="ARBA00004651"/>
    </source>
</evidence>
<dbReference type="Proteomes" id="UP000198967">
    <property type="component" value="Unassembled WGS sequence"/>
</dbReference>
<keyword evidence="10" id="KW-1185">Reference proteome</keyword>
<evidence type="ECO:0000313" key="9">
    <source>
        <dbReference type="EMBL" id="SDG66960.1"/>
    </source>
</evidence>
<dbReference type="CDD" id="cd06261">
    <property type="entry name" value="TM_PBP2"/>
    <property type="match status" value="1"/>
</dbReference>
<comment type="subcellular location">
    <subcellularLocation>
        <location evidence="1 7">Cell membrane</location>
        <topology evidence="1 7">Multi-pass membrane protein</topology>
    </subcellularLocation>
</comment>
<evidence type="ECO:0000256" key="4">
    <source>
        <dbReference type="ARBA" id="ARBA00022692"/>
    </source>
</evidence>
<dbReference type="AlphaFoldDB" id="A0A1G7W710"/>
<dbReference type="InterPro" id="IPR000515">
    <property type="entry name" value="MetI-like"/>
</dbReference>
<dbReference type="GO" id="GO:0055085">
    <property type="term" value="P:transmembrane transport"/>
    <property type="evidence" value="ECO:0007669"/>
    <property type="project" value="InterPro"/>
</dbReference>
<dbReference type="Gene3D" id="1.10.3720.10">
    <property type="entry name" value="MetI-like"/>
    <property type="match status" value="1"/>
</dbReference>
<dbReference type="GO" id="GO:0005886">
    <property type="term" value="C:plasma membrane"/>
    <property type="evidence" value="ECO:0007669"/>
    <property type="project" value="UniProtKB-SubCell"/>
</dbReference>
<evidence type="ECO:0000259" key="8">
    <source>
        <dbReference type="PROSITE" id="PS50928"/>
    </source>
</evidence>
<accession>A0A1G7W710</accession>
<dbReference type="PANTHER" id="PTHR30151">
    <property type="entry name" value="ALKANE SULFONATE ABC TRANSPORTER-RELATED, MEMBRANE SUBUNIT"/>
    <property type="match status" value="1"/>
</dbReference>
<dbReference type="PROSITE" id="PS50928">
    <property type="entry name" value="ABC_TM1"/>
    <property type="match status" value="1"/>
</dbReference>
<dbReference type="STRING" id="366584.SAMN05216377_1146"/>
<dbReference type="RefSeq" id="WP_218129917.1">
    <property type="nucleotide sequence ID" value="NZ_FNBE01000014.1"/>
</dbReference>
<feature type="domain" description="ABC transmembrane type-1" evidence="8">
    <location>
        <begin position="82"/>
        <end position="266"/>
    </location>
</feature>
<evidence type="ECO:0000256" key="7">
    <source>
        <dbReference type="RuleBase" id="RU363032"/>
    </source>
</evidence>
<keyword evidence="5 7" id="KW-1133">Transmembrane helix</keyword>
<evidence type="ECO:0000256" key="6">
    <source>
        <dbReference type="ARBA" id="ARBA00023136"/>
    </source>
</evidence>
<reference evidence="9 10" key="1">
    <citation type="submission" date="2016-10" db="EMBL/GenBank/DDBJ databases">
        <authorList>
            <person name="de Groot N.N."/>
        </authorList>
    </citation>
    <scope>NUCLEOTIDE SEQUENCE [LARGE SCALE GENOMIC DNA]</scope>
    <source>
        <strain evidence="9 10">CGMCC 4.3143</strain>
    </source>
</reference>
<evidence type="ECO:0000313" key="10">
    <source>
        <dbReference type="Proteomes" id="UP000198967"/>
    </source>
</evidence>
<comment type="similarity">
    <text evidence="7">Belongs to the binding-protein-dependent transport system permease family.</text>
</comment>
<dbReference type="SUPFAM" id="SSF161098">
    <property type="entry name" value="MetI-like"/>
    <property type="match status" value="1"/>
</dbReference>
<dbReference type="InterPro" id="IPR035906">
    <property type="entry name" value="MetI-like_sf"/>
</dbReference>
<evidence type="ECO:0000256" key="2">
    <source>
        <dbReference type="ARBA" id="ARBA00022448"/>
    </source>
</evidence>
<gene>
    <name evidence="9" type="ORF">SAMN05216377_1146</name>
</gene>
<keyword evidence="6 7" id="KW-0472">Membrane</keyword>
<evidence type="ECO:0000256" key="3">
    <source>
        <dbReference type="ARBA" id="ARBA00022475"/>
    </source>
</evidence>
<dbReference type="PANTHER" id="PTHR30151:SF0">
    <property type="entry name" value="ABC TRANSPORTER PERMEASE PROTEIN MJ0413-RELATED"/>
    <property type="match status" value="1"/>
</dbReference>
<feature type="transmembrane region" description="Helical" evidence="7">
    <location>
        <begin position="200"/>
        <end position="224"/>
    </location>
</feature>
<dbReference type="EMBL" id="FNBE01000014">
    <property type="protein sequence ID" value="SDG66960.1"/>
    <property type="molecule type" value="Genomic_DNA"/>
</dbReference>
<feature type="transmembrane region" description="Helical" evidence="7">
    <location>
        <begin position="82"/>
        <end position="108"/>
    </location>
</feature>
<keyword evidence="3" id="KW-1003">Cell membrane</keyword>
<protein>
    <submittedName>
        <fullName evidence="9">NitT/TauT family transport system permease protein</fullName>
    </submittedName>
</protein>
<sequence length="274" mass="29011">MTLAEESERIVRARAAAPVRRPAPRTGGVVRRVVSRYWTIAVLLVGWQLWASLNGYNRIVVPQPGEVVADVVGNSGAYLPDLLATLGMSAAGLLTGMAAGVALAVAVWTSPLVSGMTTPIALIMRSVPVVAMIPVLARVFGYGWQTVLVITTIVSFFPAFVFVAARLRDAPRSTSDVFAVLGASRVTVLRRLLLPHAVPGLLVAFRLTAPSAVLAAMLAEYLMGGRGLGVLFAQSVSFYQPERAWGTALVATVVSVACFVGARAVERRGLARMT</sequence>